<keyword evidence="7 8" id="KW-0472">Membrane</keyword>
<dbReference type="InterPro" id="IPR000537">
    <property type="entry name" value="UbiA_prenyltransferase"/>
</dbReference>
<dbReference type="InterPro" id="IPR039653">
    <property type="entry name" value="Prenyltransferase"/>
</dbReference>
<keyword evidence="4 9" id="KW-0808">Transferase</keyword>
<organism evidence="9">
    <name type="scientific">hydrothermal vent metagenome</name>
    <dbReference type="NCBI Taxonomy" id="652676"/>
    <lineage>
        <taxon>unclassified sequences</taxon>
        <taxon>metagenomes</taxon>
        <taxon>ecological metagenomes</taxon>
    </lineage>
</organism>
<gene>
    <name evidence="9" type="ORF">MNBD_NITROSPINAE01-1572</name>
</gene>
<evidence type="ECO:0000256" key="2">
    <source>
        <dbReference type="ARBA" id="ARBA00004141"/>
    </source>
</evidence>
<feature type="transmembrane region" description="Helical" evidence="8">
    <location>
        <begin position="230"/>
        <end position="249"/>
    </location>
</feature>
<feature type="transmembrane region" description="Helical" evidence="8">
    <location>
        <begin position="136"/>
        <end position="153"/>
    </location>
</feature>
<accession>A0A3B1BJT8</accession>
<evidence type="ECO:0000256" key="5">
    <source>
        <dbReference type="ARBA" id="ARBA00022692"/>
    </source>
</evidence>
<dbReference type="CDD" id="cd13959">
    <property type="entry name" value="PT_UbiA_COQ2"/>
    <property type="match status" value="1"/>
</dbReference>
<dbReference type="FunFam" id="1.10.357.140:FF:000008">
    <property type="entry name" value="4-hydroxybenzoate octaprenyltransferase"/>
    <property type="match status" value="1"/>
</dbReference>
<dbReference type="AlphaFoldDB" id="A0A3B1BJT8"/>
<dbReference type="EMBL" id="UOGC01000027">
    <property type="protein sequence ID" value="VAX16382.1"/>
    <property type="molecule type" value="Genomic_DNA"/>
</dbReference>
<dbReference type="Gene3D" id="1.10.357.140">
    <property type="entry name" value="UbiA prenyltransferase"/>
    <property type="match status" value="1"/>
</dbReference>
<feature type="transmembrane region" description="Helical" evidence="8">
    <location>
        <begin position="200"/>
        <end position="224"/>
    </location>
</feature>
<feature type="transmembrane region" description="Helical" evidence="8">
    <location>
        <begin position="106"/>
        <end position="124"/>
    </location>
</feature>
<proteinExistence type="inferred from homology"/>
<feature type="transmembrane region" description="Helical" evidence="8">
    <location>
        <begin position="159"/>
        <end position="179"/>
    </location>
</feature>
<comment type="subcellular location">
    <subcellularLocation>
        <location evidence="2">Membrane</location>
        <topology evidence="2">Multi-pass membrane protein</topology>
    </subcellularLocation>
</comment>
<evidence type="ECO:0000313" key="9">
    <source>
        <dbReference type="EMBL" id="VAX16382.1"/>
    </source>
</evidence>
<feature type="transmembrane region" description="Helical" evidence="8">
    <location>
        <begin position="38"/>
        <end position="62"/>
    </location>
</feature>
<dbReference type="GO" id="GO:0016765">
    <property type="term" value="F:transferase activity, transferring alkyl or aryl (other than methyl) groups"/>
    <property type="evidence" value="ECO:0007669"/>
    <property type="project" value="InterPro"/>
</dbReference>
<dbReference type="InterPro" id="IPR044878">
    <property type="entry name" value="UbiA_sf"/>
</dbReference>
<evidence type="ECO:0000256" key="8">
    <source>
        <dbReference type="SAM" id="Phobius"/>
    </source>
</evidence>
<dbReference type="PANTHER" id="PTHR11048">
    <property type="entry name" value="PRENYLTRANSFERASES"/>
    <property type="match status" value="1"/>
</dbReference>
<dbReference type="NCBIfam" id="TIGR01475">
    <property type="entry name" value="ubiA_other"/>
    <property type="match status" value="1"/>
</dbReference>
<keyword evidence="5 8" id="KW-0812">Transmembrane</keyword>
<name>A0A3B1BJT8_9ZZZZ</name>
<dbReference type="GO" id="GO:0006744">
    <property type="term" value="P:ubiquinone biosynthetic process"/>
    <property type="evidence" value="ECO:0007669"/>
    <property type="project" value="TreeGrafter"/>
</dbReference>
<comment type="similarity">
    <text evidence="3">Belongs to the UbiA prenyltransferase family.</text>
</comment>
<dbReference type="PANTHER" id="PTHR11048:SF28">
    <property type="entry name" value="4-HYDROXYBENZOATE POLYPRENYLTRANSFERASE, MITOCHONDRIAL"/>
    <property type="match status" value="1"/>
</dbReference>
<feature type="transmembrane region" description="Helical" evidence="8">
    <location>
        <begin position="261"/>
        <end position="283"/>
    </location>
</feature>
<dbReference type="GO" id="GO:0005886">
    <property type="term" value="C:plasma membrane"/>
    <property type="evidence" value="ECO:0007669"/>
    <property type="project" value="TreeGrafter"/>
</dbReference>
<keyword evidence="6 8" id="KW-1133">Transmembrane helix</keyword>
<evidence type="ECO:0000256" key="4">
    <source>
        <dbReference type="ARBA" id="ARBA00022679"/>
    </source>
</evidence>
<evidence type="ECO:0000256" key="1">
    <source>
        <dbReference type="ARBA" id="ARBA00001946"/>
    </source>
</evidence>
<dbReference type="FunFam" id="1.20.120.1780:FF:000001">
    <property type="entry name" value="4-hydroxybenzoate octaprenyltransferase"/>
    <property type="match status" value="1"/>
</dbReference>
<reference evidence="9" key="1">
    <citation type="submission" date="2018-06" db="EMBL/GenBank/DDBJ databases">
        <authorList>
            <person name="Zhirakovskaya E."/>
        </authorList>
    </citation>
    <scope>NUCLEOTIDE SEQUENCE</scope>
</reference>
<feature type="transmembrane region" description="Helical" evidence="8">
    <location>
        <begin position="12"/>
        <end position="32"/>
    </location>
</feature>
<comment type="cofactor">
    <cofactor evidence="1">
        <name>Mg(2+)</name>
        <dbReference type="ChEBI" id="CHEBI:18420"/>
    </cofactor>
</comment>
<evidence type="ECO:0000256" key="7">
    <source>
        <dbReference type="ARBA" id="ARBA00023136"/>
    </source>
</evidence>
<dbReference type="InterPro" id="IPR006371">
    <property type="entry name" value="Polyprenyltransferase_UbiA-li"/>
</dbReference>
<dbReference type="Pfam" id="PF01040">
    <property type="entry name" value="UbiA"/>
    <property type="match status" value="1"/>
</dbReference>
<evidence type="ECO:0000256" key="6">
    <source>
        <dbReference type="ARBA" id="ARBA00022989"/>
    </source>
</evidence>
<dbReference type="Gene3D" id="1.20.120.1780">
    <property type="entry name" value="UbiA prenyltransferase"/>
    <property type="match status" value="1"/>
</dbReference>
<evidence type="ECO:0000256" key="3">
    <source>
        <dbReference type="ARBA" id="ARBA00005985"/>
    </source>
</evidence>
<feature type="transmembrane region" description="Helical" evidence="8">
    <location>
        <begin position="83"/>
        <end position="100"/>
    </location>
</feature>
<protein>
    <submittedName>
        <fullName evidence="9">Menaquinone via futalosine polyprenyltransferase (MenA homolog)</fullName>
    </submittedName>
</protein>
<sequence length="285" mass="31343">MIKTLAVICEDIKIQHTVFAMPFAIMSAFMAADGTPALRVLGLIALAMVFARSAAMAFNRIVDAKFDVKNPRTMRRAIPIKLVSQKDYIVFLVVCSLGFIGVCGAINNLAFILAPLALAIVFFYSYTKRFTHHSHFFLGIALALAPLGAWVAVREELTYQPLILGLAVIFWLAGLDIIYSCQDFDFDRQTELKSTPKKFGIKNALALAAMFHAVMIILLIVLALVSPLSWVYLTGVAFTALMLLYEHSLVKPDDLTKVNVAFFNVNGVISVGLMVFTIADILISS</sequence>